<dbReference type="Gene3D" id="3.30.70.1230">
    <property type="entry name" value="Nucleotide cyclase"/>
    <property type="match status" value="1"/>
</dbReference>
<evidence type="ECO:0000259" key="2">
    <source>
        <dbReference type="PROSITE" id="PS50125"/>
    </source>
</evidence>
<sequence length="739" mass="80446">MAVSLLPLLLGVLHVLGILPMDGLLRLDDQIYDARLRWTMPATLDERVVIVDIDEQSLAEVGQWPWPRNRVAELVDTLFDRHQIALLGMDTVFAEPDASTGLPQLERLAREDLKDLPAYSAALTRLRQGLDHDRQLADALRGRPVVMGFYFSNESGGRRSGALPEPVLRRSDLGGRTLRATQWTGYGANLPGLAAAAPLAGFFNAVPGDDGMVRSLPLLAELDGAYYESLSLAMFRTITGMPTVEPRYPPQPPVGDRYDLAHSIALRKEGGTLEIPVDDRLAVLVPFRGPGGPQGGAFRYVSASDVLANRVAPEVLRDRIVLLGTTAPGLLDLRATPVGEAYPGVETHANVLTALMDGRMIARPDYAAGYELVVLLVAGLVLAFGLPQLGAAGAVGLSLAVFAAVAGLNTWLYLGHGLALPMAGTLVMAGLTFVINMSYGYLVESRAKRELAQLFGTYVPPELVDEMVRDPDSYSMEASTRELTVLFCDMRGFTAIAETMPPTGLQALLNTVFSRLTRVIRQHRGTIDKYMGDCVMAFWGAPVETRGHAALAVLTALDMAAEIAAINRERAAVHLPDIGVGIGLNTGDMCVGDMGSDVRRSYTVVGDAVNLGARLEGLTRVYGVDVVASESTRRQAPDFVWQELDRVRVKGKAQAVAIHTPLCAADQLTPELSDELKEWEQALKAWRQQNWDRCLAHLEKLQRKNAKKVLYRLYAERVVSMRVEPPPPDWDGSTAFDTK</sequence>
<dbReference type="InterPro" id="IPR007890">
    <property type="entry name" value="CHASE2"/>
</dbReference>
<feature type="transmembrane region" description="Helical" evidence="1">
    <location>
        <begin position="366"/>
        <end position="386"/>
    </location>
</feature>
<dbReference type="Pfam" id="PF05226">
    <property type="entry name" value="CHASE2"/>
    <property type="match status" value="1"/>
</dbReference>
<name>A0ABV7VWY8_9BURK</name>
<comment type="caution">
    <text evidence="3">The sequence shown here is derived from an EMBL/GenBank/DDBJ whole genome shotgun (WGS) entry which is preliminary data.</text>
</comment>
<dbReference type="InterPro" id="IPR050697">
    <property type="entry name" value="Adenylyl/Guanylyl_Cyclase_3/4"/>
</dbReference>
<keyword evidence="1" id="KW-1133">Transmembrane helix</keyword>
<keyword evidence="4" id="KW-1185">Reference proteome</keyword>
<feature type="transmembrane region" description="Helical" evidence="1">
    <location>
        <begin position="420"/>
        <end position="442"/>
    </location>
</feature>
<gene>
    <name evidence="3" type="ORF">ACFOPI_00445</name>
</gene>
<organism evidence="3 4">
    <name type="scientific">Hydrogenophaga luteola</name>
    <dbReference type="NCBI Taxonomy" id="1591122"/>
    <lineage>
        <taxon>Bacteria</taxon>
        <taxon>Pseudomonadati</taxon>
        <taxon>Pseudomonadota</taxon>
        <taxon>Betaproteobacteria</taxon>
        <taxon>Burkholderiales</taxon>
        <taxon>Comamonadaceae</taxon>
        <taxon>Hydrogenophaga</taxon>
    </lineage>
</organism>
<dbReference type="Proteomes" id="UP001595729">
    <property type="component" value="Unassembled WGS sequence"/>
</dbReference>
<dbReference type="SMART" id="SM01080">
    <property type="entry name" value="CHASE2"/>
    <property type="match status" value="1"/>
</dbReference>
<protein>
    <submittedName>
        <fullName evidence="3">CHASE2 domain-containing protein</fullName>
    </submittedName>
</protein>
<dbReference type="RefSeq" id="WP_382169671.1">
    <property type="nucleotide sequence ID" value="NZ_JBHRXX010000001.1"/>
</dbReference>
<accession>A0ABV7VWY8</accession>
<dbReference type="InterPro" id="IPR029787">
    <property type="entry name" value="Nucleotide_cyclase"/>
</dbReference>
<feature type="domain" description="Guanylate cyclase" evidence="2">
    <location>
        <begin position="484"/>
        <end position="616"/>
    </location>
</feature>
<evidence type="ECO:0000313" key="3">
    <source>
        <dbReference type="EMBL" id="MFC3682038.1"/>
    </source>
</evidence>
<evidence type="ECO:0000313" key="4">
    <source>
        <dbReference type="Proteomes" id="UP001595729"/>
    </source>
</evidence>
<keyword evidence="1" id="KW-0472">Membrane</keyword>
<reference evidence="4" key="1">
    <citation type="journal article" date="2019" name="Int. J. Syst. Evol. Microbiol.">
        <title>The Global Catalogue of Microorganisms (GCM) 10K type strain sequencing project: providing services to taxonomists for standard genome sequencing and annotation.</title>
        <authorList>
            <consortium name="The Broad Institute Genomics Platform"/>
            <consortium name="The Broad Institute Genome Sequencing Center for Infectious Disease"/>
            <person name="Wu L."/>
            <person name="Ma J."/>
        </authorList>
    </citation>
    <scope>NUCLEOTIDE SEQUENCE [LARGE SCALE GENOMIC DNA]</scope>
    <source>
        <strain evidence="4">KCTC 42501</strain>
    </source>
</reference>
<dbReference type="CDD" id="cd07302">
    <property type="entry name" value="CHD"/>
    <property type="match status" value="1"/>
</dbReference>
<dbReference type="PANTHER" id="PTHR43081">
    <property type="entry name" value="ADENYLATE CYCLASE, TERMINAL-DIFFERENTIATION SPECIFIC-RELATED"/>
    <property type="match status" value="1"/>
</dbReference>
<dbReference type="PANTHER" id="PTHR43081:SF1">
    <property type="entry name" value="ADENYLATE CYCLASE, TERMINAL-DIFFERENTIATION SPECIFIC"/>
    <property type="match status" value="1"/>
</dbReference>
<dbReference type="EMBL" id="JBHRXX010000001">
    <property type="protein sequence ID" value="MFC3682038.1"/>
    <property type="molecule type" value="Genomic_DNA"/>
</dbReference>
<dbReference type="PROSITE" id="PS50125">
    <property type="entry name" value="GUANYLATE_CYCLASE_2"/>
    <property type="match status" value="1"/>
</dbReference>
<evidence type="ECO:0000256" key="1">
    <source>
        <dbReference type="SAM" id="Phobius"/>
    </source>
</evidence>
<keyword evidence="1" id="KW-0812">Transmembrane</keyword>
<dbReference type="SUPFAM" id="SSF55073">
    <property type="entry name" value="Nucleotide cyclase"/>
    <property type="match status" value="1"/>
</dbReference>
<dbReference type="SMART" id="SM00044">
    <property type="entry name" value="CYCc"/>
    <property type="match status" value="1"/>
</dbReference>
<dbReference type="Pfam" id="PF00211">
    <property type="entry name" value="Guanylate_cyc"/>
    <property type="match status" value="1"/>
</dbReference>
<feature type="transmembrane region" description="Helical" evidence="1">
    <location>
        <begin position="393"/>
        <end position="414"/>
    </location>
</feature>
<dbReference type="InterPro" id="IPR001054">
    <property type="entry name" value="A/G_cyclase"/>
</dbReference>
<proteinExistence type="predicted"/>